<reference evidence="2" key="2">
    <citation type="journal article" date="2017" name="J. Anim. Genet.">
        <title>Multiple reference genome sequences of hot pepper reveal the massive evolution of plant disease resistance genes by retroduplication.</title>
        <authorList>
            <person name="Kim S."/>
            <person name="Park J."/>
            <person name="Yeom S.-I."/>
            <person name="Kim Y.-M."/>
            <person name="Seo E."/>
            <person name="Kim K.-T."/>
            <person name="Kim M.-S."/>
            <person name="Lee J.M."/>
            <person name="Cheong K."/>
            <person name="Shin H.-S."/>
            <person name="Kim S.-B."/>
            <person name="Han K."/>
            <person name="Lee J."/>
            <person name="Park M."/>
            <person name="Lee H.-A."/>
            <person name="Lee H.-Y."/>
            <person name="Lee Y."/>
            <person name="Oh S."/>
            <person name="Lee J.H."/>
            <person name="Choi E."/>
            <person name="Choi E."/>
            <person name="Lee S.E."/>
            <person name="Jeon J."/>
            <person name="Kim H."/>
            <person name="Choi G."/>
            <person name="Song H."/>
            <person name="Lee J."/>
            <person name="Lee S.-C."/>
            <person name="Kwon J.-K."/>
            <person name="Lee H.-Y."/>
            <person name="Koo N."/>
            <person name="Hong Y."/>
            <person name="Kim R.W."/>
            <person name="Kang W.-H."/>
            <person name="Huh J.H."/>
            <person name="Kang B.-C."/>
            <person name="Yang T.-J."/>
            <person name="Lee Y.-H."/>
            <person name="Bennetzen J.L."/>
            <person name="Choi D."/>
        </authorList>
    </citation>
    <scope>NUCLEOTIDE SEQUENCE [LARGE SCALE GENOMIC DNA]</scope>
    <source>
        <strain evidence="2">cv. PBC81</strain>
    </source>
</reference>
<dbReference type="AlphaFoldDB" id="A0A2G2X4C3"/>
<keyword evidence="2" id="KW-1185">Reference proteome</keyword>
<dbReference type="PANTHER" id="PTHR48044:SF11">
    <property type="entry name" value="GLYCOSYLTRANSFERASE"/>
    <property type="match status" value="1"/>
</dbReference>
<dbReference type="GO" id="GO:1901135">
    <property type="term" value="P:carbohydrate derivative metabolic process"/>
    <property type="evidence" value="ECO:0007669"/>
    <property type="project" value="UniProtKB-ARBA"/>
</dbReference>
<evidence type="ECO:0000313" key="1">
    <source>
        <dbReference type="EMBL" id="PHT52346.1"/>
    </source>
</evidence>
<organism evidence="1 2">
    <name type="scientific">Capsicum baccatum</name>
    <name type="common">Peruvian pepper</name>
    <dbReference type="NCBI Taxonomy" id="33114"/>
    <lineage>
        <taxon>Eukaryota</taxon>
        <taxon>Viridiplantae</taxon>
        <taxon>Streptophyta</taxon>
        <taxon>Embryophyta</taxon>
        <taxon>Tracheophyta</taxon>
        <taxon>Spermatophyta</taxon>
        <taxon>Magnoliopsida</taxon>
        <taxon>eudicotyledons</taxon>
        <taxon>Gunneridae</taxon>
        <taxon>Pentapetalae</taxon>
        <taxon>asterids</taxon>
        <taxon>lamiids</taxon>
        <taxon>Solanales</taxon>
        <taxon>Solanaceae</taxon>
        <taxon>Solanoideae</taxon>
        <taxon>Capsiceae</taxon>
        <taxon>Capsicum</taxon>
    </lineage>
</organism>
<comment type="caution">
    <text evidence="1">The sequence shown here is derived from an EMBL/GenBank/DDBJ whole genome shotgun (WGS) entry which is preliminary data.</text>
</comment>
<dbReference type="SUPFAM" id="SSF53756">
    <property type="entry name" value="UDP-Glycosyltransferase/glycogen phosphorylase"/>
    <property type="match status" value="1"/>
</dbReference>
<dbReference type="EMBL" id="MLFT02000003">
    <property type="protein sequence ID" value="PHT52346.1"/>
    <property type="molecule type" value="Genomic_DNA"/>
</dbReference>
<dbReference type="PANTHER" id="PTHR48044">
    <property type="entry name" value="GLYCOSYLTRANSFERASE"/>
    <property type="match status" value="1"/>
</dbReference>
<dbReference type="OrthoDB" id="1301775at2759"/>
<accession>A0A2G2X4C3</accession>
<sequence length="98" mass="10836">MSMGVPQATWPVSYDQPFNAISVSNLLKIGMPVKCWSHREELVTASTIEKAVKTLMGTTEGEEMRQRAFTLSNKIKSSVSDGGPARKEMESFISNIIE</sequence>
<dbReference type="Gene3D" id="3.40.50.2000">
    <property type="entry name" value="Glycogen Phosphorylase B"/>
    <property type="match status" value="2"/>
</dbReference>
<gene>
    <name evidence="1" type="ORF">CQW23_06808</name>
</gene>
<evidence type="ECO:0000313" key="2">
    <source>
        <dbReference type="Proteomes" id="UP000224567"/>
    </source>
</evidence>
<dbReference type="STRING" id="33114.A0A2G2X4C3"/>
<dbReference type="GO" id="GO:0008194">
    <property type="term" value="F:UDP-glycosyltransferase activity"/>
    <property type="evidence" value="ECO:0007669"/>
    <property type="project" value="UniProtKB-ARBA"/>
</dbReference>
<dbReference type="Proteomes" id="UP000224567">
    <property type="component" value="Unassembled WGS sequence"/>
</dbReference>
<reference evidence="1 2" key="1">
    <citation type="journal article" date="2017" name="Genome Biol.">
        <title>New reference genome sequences of hot pepper reveal the massive evolution of plant disease-resistance genes by retroduplication.</title>
        <authorList>
            <person name="Kim S."/>
            <person name="Park J."/>
            <person name="Yeom S.I."/>
            <person name="Kim Y.M."/>
            <person name="Seo E."/>
            <person name="Kim K.T."/>
            <person name="Kim M.S."/>
            <person name="Lee J.M."/>
            <person name="Cheong K."/>
            <person name="Shin H.S."/>
            <person name="Kim S.B."/>
            <person name="Han K."/>
            <person name="Lee J."/>
            <person name="Park M."/>
            <person name="Lee H.A."/>
            <person name="Lee H.Y."/>
            <person name="Lee Y."/>
            <person name="Oh S."/>
            <person name="Lee J.H."/>
            <person name="Choi E."/>
            <person name="Choi E."/>
            <person name="Lee S.E."/>
            <person name="Jeon J."/>
            <person name="Kim H."/>
            <person name="Choi G."/>
            <person name="Song H."/>
            <person name="Lee J."/>
            <person name="Lee S.C."/>
            <person name="Kwon J.K."/>
            <person name="Lee H.Y."/>
            <person name="Koo N."/>
            <person name="Hong Y."/>
            <person name="Kim R.W."/>
            <person name="Kang W.H."/>
            <person name="Huh J.H."/>
            <person name="Kang B.C."/>
            <person name="Yang T.J."/>
            <person name="Lee Y.H."/>
            <person name="Bennetzen J.L."/>
            <person name="Choi D."/>
        </authorList>
    </citation>
    <scope>NUCLEOTIDE SEQUENCE [LARGE SCALE GENOMIC DNA]</scope>
    <source>
        <strain evidence="2">cv. PBC81</strain>
    </source>
</reference>
<name>A0A2G2X4C3_CAPBA</name>
<protein>
    <submittedName>
        <fullName evidence="1">Zeatin O-glucosyltransferase</fullName>
    </submittedName>
</protein>
<proteinExistence type="predicted"/>